<keyword evidence="2" id="KW-1185">Reference proteome</keyword>
<evidence type="ECO:0000313" key="1">
    <source>
        <dbReference type="EMBL" id="MCB5162736.1"/>
    </source>
</evidence>
<dbReference type="EMBL" id="JAJATW010000021">
    <property type="protein sequence ID" value="MCB5162736.1"/>
    <property type="molecule type" value="Genomic_DNA"/>
</dbReference>
<dbReference type="AlphaFoldDB" id="A0A9X1IR49"/>
<organism evidence="1 2">
    <name type="scientific">Marinomonas algarum</name>
    <dbReference type="NCBI Taxonomy" id="2883105"/>
    <lineage>
        <taxon>Bacteria</taxon>
        <taxon>Pseudomonadati</taxon>
        <taxon>Pseudomonadota</taxon>
        <taxon>Gammaproteobacteria</taxon>
        <taxon>Oceanospirillales</taxon>
        <taxon>Oceanospirillaceae</taxon>
        <taxon>Marinomonas</taxon>
    </lineage>
</organism>
<dbReference type="Proteomes" id="UP001139095">
    <property type="component" value="Unassembled WGS sequence"/>
</dbReference>
<name>A0A9X1IR49_9GAMM</name>
<accession>A0A9X1IR49</accession>
<proteinExistence type="predicted"/>
<comment type="caution">
    <text evidence="1">The sequence shown here is derived from an EMBL/GenBank/DDBJ whole genome shotgun (WGS) entry which is preliminary data.</text>
</comment>
<sequence>MATFSSNTSSDTSIDQVLRSVMTMIDEMVDQSEGRGIIFTDCEGAKNIFEGYVLSDDKSLLSLRYTYNSETYQTQIDNRCYQIKRLKDQIMGFDSDGEAFNLSFGPLV</sequence>
<reference evidence="1" key="1">
    <citation type="submission" date="2021-10" db="EMBL/GenBank/DDBJ databases">
        <title>Marinomonas pontica sp. nov., isolated from the Black Sea.</title>
        <authorList>
            <person name="Zhao L.-H."/>
            <person name="Xue J.-H."/>
        </authorList>
    </citation>
    <scope>NUCLEOTIDE SEQUENCE</scope>
    <source>
        <strain evidence="1">E8</strain>
    </source>
</reference>
<gene>
    <name evidence="1" type="ORF">LG368_12605</name>
</gene>
<evidence type="ECO:0000313" key="2">
    <source>
        <dbReference type="Proteomes" id="UP001139095"/>
    </source>
</evidence>
<dbReference type="RefSeq" id="WP_226755084.1">
    <property type="nucleotide sequence ID" value="NZ_JAJATW010000021.1"/>
</dbReference>
<protein>
    <submittedName>
        <fullName evidence="1">Uncharacterized protein</fullName>
    </submittedName>
</protein>